<comment type="caution">
    <text evidence="1">The sequence shown here is derived from an EMBL/GenBank/DDBJ whole genome shotgun (WGS) entry which is preliminary data.</text>
</comment>
<protein>
    <submittedName>
        <fullName evidence="1">Uncharacterized protein</fullName>
    </submittedName>
</protein>
<name>A0AAV2A3D0_9ARAC</name>
<gene>
    <name evidence="1" type="ORF">LARSCL_LOCUS9444</name>
</gene>
<dbReference type="Proteomes" id="UP001497382">
    <property type="component" value="Unassembled WGS sequence"/>
</dbReference>
<organism evidence="1 2">
    <name type="scientific">Larinioides sclopetarius</name>
    <dbReference type="NCBI Taxonomy" id="280406"/>
    <lineage>
        <taxon>Eukaryota</taxon>
        <taxon>Metazoa</taxon>
        <taxon>Ecdysozoa</taxon>
        <taxon>Arthropoda</taxon>
        <taxon>Chelicerata</taxon>
        <taxon>Arachnida</taxon>
        <taxon>Araneae</taxon>
        <taxon>Araneomorphae</taxon>
        <taxon>Entelegynae</taxon>
        <taxon>Araneoidea</taxon>
        <taxon>Araneidae</taxon>
        <taxon>Larinioides</taxon>
    </lineage>
</organism>
<reference evidence="1 2" key="1">
    <citation type="submission" date="2024-04" db="EMBL/GenBank/DDBJ databases">
        <authorList>
            <person name="Rising A."/>
            <person name="Reimegard J."/>
            <person name="Sonavane S."/>
            <person name="Akerstrom W."/>
            <person name="Nylinder S."/>
            <person name="Hedman E."/>
            <person name="Kallberg Y."/>
        </authorList>
    </citation>
    <scope>NUCLEOTIDE SEQUENCE [LARGE SCALE GENOMIC DNA]</scope>
</reference>
<keyword evidence="2" id="KW-1185">Reference proteome</keyword>
<proteinExistence type="predicted"/>
<evidence type="ECO:0000313" key="2">
    <source>
        <dbReference type="Proteomes" id="UP001497382"/>
    </source>
</evidence>
<sequence>MAVFGHPPVQILQRKLFEKRQRYLWGCFPLGNPRPKLL</sequence>
<accession>A0AAV2A3D0</accession>
<dbReference type="EMBL" id="CAXIEN010000105">
    <property type="protein sequence ID" value="CAL1277844.1"/>
    <property type="molecule type" value="Genomic_DNA"/>
</dbReference>
<dbReference type="AlphaFoldDB" id="A0AAV2A3D0"/>
<evidence type="ECO:0000313" key="1">
    <source>
        <dbReference type="EMBL" id="CAL1277844.1"/>
    </source>
</evidence>